<dbReference type="PROSITE" id="PS00678">
    <property type="entry name" value="WD_REPEATS_1"/>
    <property type="match status" value="1"/>
</dbReference>
<comment type="caution">
    <text evidence="6">The sequence shown here is derived from an EMBL/GenBank/DDBJ whole genome shotgun (WGS) entry which is preliminary data.</text>
</comment>
<feature type="region of interest" description="Disordered" evidence="5">
    <location>
        <begin position="1"/>
        <end position="51"/>
    </location>
</feature>
<evidence type="ECO:0000256" key="1">
    <source>
        <dbReference type="ARBA" id="ARBA00022574"/>
    </source>
</evidence>
<keyword evidence="2" id="KW-0677">Repeat</keyword>
<feature type="repeat" description="WD" evidence="3">
    <location>
        <begin position="930"/>
        <end position="963"/>
    </location>
</feature>
<dbReference type="PANTHER" id="PTHR44218:SF6">
    <property type="entry name" value="PROTEIN SUPPRESSOR OF PHYA-105 1"/>
    <property type="match status" value="1"/>
</dbReference>
<dbReference type="SUPFAM" id="SSF56112">
    <property type="entry name" value="Protein kinase-like (PK-like)"/>
    <property type="match status" value="1"/>
</dbReference>
<feature type="region of interest" description="Disordered" evidence="5">
    <location>
        <begin position="74"/>
        <end position="96"/>
    </location>
</feature>
<sequence length="1081" mass="121486">MEGAAEVNETFESSVDSPHIKRTENDQPPEQPSPNNVAETQTPLVSQDAEWDEHFSWLQTPEMFLERMAGESLNCDPHVHSGPEPHSSDTRSLSNQGEMVEELTLNNYKNPNLSIGSSTSSGGKTSVRMGLWQNFTRLAGKSRDTATRKSLSMGHNDDVDNRYLPPSGTQRPNLVTQSEPKGSRFSEHVSKIDKHIIPSTMPTKSPGAIRTKVLSASGFQQYLVKTTLKGKGVVYNHQENRDEPGVVISHQNIEKPNASLNMTFKSSHSPSCKVDSISFKRLGTSNPYREGISLREWLKPKCHKINKAERMHIFEQILDFVDICHSQLLVLQYLQPSYFIKYPSNQVKYIGSFVPQSQMELPDLLDHQSKRKRCTDQDKETHEVSVLKLQKFRDHNSDSIEHHTYPFTGGSVGDDQGEEKEADTFRAGTTGSAFRAVKLEKWHKGHNVNCSPGISSSTSQQSMSEMVKLEEKWYASPEEINDYMCSSASNIYSLGVFLFELLCCFETWEVQSAAMLDLRHRILPRTFLSESPKEAGFCLWLLHPDPSSRPMSRDIIQSDLLSECRKFPSLDNSSALIEEENAKADLLLHFLLSLKEQKEMQASKLEAQLRYLKADIEEADRRLVSKTQLFSDGRGFLSKFIESSSTYSSEKSVGNAGAISTLSKSNTYEERLMRNIDQLESAYFSRCSRIGTPEFIAAMRSDYDVLKIRDRCSQLLNDTDEATDHLGTFFDGLCKFAQYSKFEVCGSLKNLDIVNSVNVICSLSFDRDEDYFAVAGVSKKIKIFEFGALLNESVDVHYPLIEMTSGSKLSCVCWNDYIKNYLASTDYEGIVQLWDASIGQGFTKFAEHKRRAWSVNFSFLDPTMLASGSDDCTVKIWSINEKGSIDTIRNVANVCCVQFSHSSHLLAFGSADYKIYCYDLRNTRIPWCTLSGHGKAVSYVKFLDSETIVSASTDNTLKLWDLKRTNPSGLSTNACNLTLSGHTNEKNFVGLSVSDGYIVCGSETNEVYAYYKTFPMPMTSHKFGSIDPNTGQETSDDDGQFVSNLEDNLLHELEIATVIINLDPRHNQLIDGHKAAAIRVF</sequence>
<feature type="region of interest" description="Disordered" evidence="5">
    <location>
        <begin position="142"/>
        <end position="187"/>
    </location>
</feature>
<dbReference type="Pfam" id="PF00400">
    <property type="entry name" value="WD40"/>
    <property type="match status" value="3"/>
</dbReference>
<feature type="coiled-coil region" evidence="4">
    <location>
        <begin position="595"/>
        <end position="622"/>
    </location>
</feature>
<evidence type="ECO:0000256" key="2">
    <source>
        <dbReference type="ARBA" id="ARBA00022737"/>
    </source>
</evidence>
<dbReference type="InterPro" id="IPR001680">
    <property type="entry name" value="WD40_rpt"/>
</dbReference>
<name>A0AAV8RCI6_ENSVE</name>
<keyword evidence="4" id="KW-0175">Coiled coil</keyword>
<gene>
    <name evidence="6" type="ORF">OPV22_010067</name>
</gene>
<dbReference type="GO" id="GO:0009640">
    <property type="term" value="P:photomorphogenesis"/>
    <property type="evidence" value="ECO:0007669"/>
    <property type="project" value="InterPro"/>
</dbReference>
<feature type="compositionally biased region" description="Polar residues" evidence="5">
    <location>
        <begin position="167"/>
        <end position="180"/>
    </location>
</feature>
<evidence type="ECO:0000256" key="3">
    <source>
        <dbReference type="PROSITE-ProRule" id="PRU00221"/>
    </source>
</evidence>
<reference evidence="6 7" key="1">
    <citation type="submission" date="2022-12" db="EMBL/GenBank/DDBJ databases">
        <title>Chromosome-scale assembly of the Ensete ventricosum genome.</title>
        <authorList>
            <person name="Dussert Y."/>
            <person name="Stocks J."/>
            <person name="Wendawek A."/>
            <person name="Woldeyes F."/>
            <person name="Nichols R.A."/>
            <person name="Borrell J.S."/>
        </authorList>
    </citation>
    <scope>NUCLEOTIDE SEQUENCE [LARGE SCALE GENOMIC DNA]</scope>
    <source>
        <strain evidence="7">cv. Maze</strain>
        <tissue evidence="6">Seeds</tissue>
    </source>
</reference>
<evidence type="ECO:0008006" key="8">
    <source>
        <dbReference type="Google" id="ProtNLM"/>
    </source>
</evidence>
<dbReference type="PRINTS" id="PR00320">
    <property type="entry name" value="GPROTEINBRPT"/>
</dbReference>
<dbReference type="PANTHER" id="PTHR44218">
    <property type="entry name" value="PROTEIN SPA1-RELATED 2"/>
    <property type="match status" value="1"/>
</dbReference>
<dbReference type="Proteomes" id="UP001222027">
    <property type="component" value="Unassembled WGS sequence"/>
</dbReference>
<dbReference type="PROSITE" id="PS50294">
    <property type="entry name" value="WD_REPEATS_REGION"/>
    <property type="match status" value="1"/>
</dbReference>
<dbReference type="InterPro" id="IPR044630">
    <property type="entry name" value="SPA1/2/3/4"/>
</dbReference>
<dbReference type="EMBL" id="JAQQAF010000003">
    <property type="protein sequence ID" value="KAJ8499515.1"/>
    <property type="molecule type" value="Genomic_DNA"/>
</dbReference>
<proteinExistence type="predicted"/>
<dbReference type="InterPro" id="IPR036322">
    <property type="entry name" value="WD40_repeat_dom_sf"/>
</dbReference>
<dbReference type="InterPro" id="IPR020472">
    <property type="entry name" value="WD40_PAC1"/>
</dbReference>
<dbReference type="SUPFAM" id="SSF50978">
    <property type="entry name" value="WD40 repeat-like"/>
    <property type="match status" value="1"/>
</dbReference>
<dbReference type="PROSITE" id="PS50082">
    <property type="entry name" value="WD_REPEATS_2"/>
    <property type="match status" value="2"/>
</dbReference>
<keyword evidence="7" id="KW-1185">Reference proteome</keyword>
<dbReference type="Gene3D" id="1.10.510.10">
    <property type="entry name" value="Transferase(Phosphotransferase) domain 1"/>
    <property type="match status" value="1"/>
</dbReference>
<protein>
    <recommendedName>
        <fullName evidence="8">Protein kinase domain-containing protein</fullName>
    </recommendedName>
</protein>
<evidence type="ECO:0000256" key="4">
    <source>
        <dbReference type="SAM" id="Coils"/>
    </source>
</evidence>
<evidence type="ECO:0000256" key="5">
    <source>
        <dbReference type="SAM" id="MobiDB-lite"/>
    </source>
</evidence>
<dbReference type="InterPro" id="IPR011009">
    <property type="entry name" value="Kinase-like_dom_sf"/>
</dbReference>
<dbReference type="InterPro" id="IPR015943">
    <property type="entry name" value="WD40/YVTN_repeat-like_dom_sf"/>
</dbReference>
<feature type="compositionally biased region" description="Basic and acidic residues" evidence="5">
    <location>
        <begin position="77"/>
        <end position="89"/>
    </location>
</feature>
<keyword evidence="1 3" id="KW-0853">WD repeat</keyword>
<evidence type="ECO:0000313" key="6">
    <source>
        <dbReference type="EMBL" id="KAJ8499515.1"/>
    </source>
</evidence>
<dbReference type="InterPro" id="IPR019775">
    <property type="entry name" value="WD40_repeat_CS"/>
</dbReference>
<feature type="repeat" description="WD" evidence="3">
    <location>
        <begin position="845"/>
        <end position="887"/>
    </location>
</feature>
<accession>A0AAV8RCI6</accession>
<dbReference type="SMART" id="SM00320">
    <property type="entry name" value="WD40"/>
    <property type="match status" value="6"/>
</dbReference>
<evidence type="ECO:0000313" key="7">
    <source>
        <dbReference type="Proteomes" id="UP001222027"/>
    </source>
</evidence>
<dbReference type="AlphaFoldDB" id="A0AAV8RCI6"/>
<dbReference type="Gene3D" id="2.130.10.10">
    <property type="entry name" value="YVTN repeat-like/Quinoprotein amine dehydrogenase"/>
    <property type="match status" value="1"/>
</dbReference>
<feature type="compositionally biased region" description="Polar residues" evidence="5">
    <location>
        <begin position="33"/>
        <end position="45"/>
    </location>
</feature>
<organism evidence="6 7">
    <name type="scientific">Ensete ventricosum</name>
    <name type="common">Abyssinian banana</name>
    <name type="synonym">Musa ensete</name>
    <dbReference type="NCBI Taxonomy" id="4639"/>
    <lineage>
        <taxon>Eukaryota</taxon>
        <taxon>Viridiplantae</taxon>
        <taxon>Streptophyta</taxon>
        <taxon>Embryophyta</taxon>
        <taxon>Tracheophyta</taxon>
        <taxon>Spermatophyta</taxon>
        <taxon>Magnoliopsida</taxon>
        <taxon>Liliopsida</taxon>
        <taxon>Zingiberales</taxon>
        <taxon>Musaceae</taxon>
        <taxon>Ensete</taxon>
    </lineage>
</organism>